<feature type="chain" id="PRO_5036411443" evidence="1">
    <location>
        <begin position="28"/>
        <end position="80"/>
    </location>
</feature>
<proteinExistence type="predicted"/>
<dbReference type="EMBL" id="CAJNON010000509">
    <property type="protein sequence ID" value="CAF1296170.1"/>
    <property type="molecule type" value="Genomic_DNA"/>
</dbReference>
<keyword evidence="1" id="KW-0732">Signal</keyword>
<evidence type="ECO:0000256" key="1">
    <source>
        <dbReference type="SAM" id="SignalP"/>
    </source>
</evidence>
<dbReference type="EMBL" id="CAJOAY010000072">
    <property type="protein sequence ID" value="CAF3521519.1"/>
    <property type="molecule type" value="Genomic_DNA"/>
</dbReference>
<sequence>MQSKLMKFIALIFVGLVLLTMTASVQGERIRCECSGNLAHTGRCCRRSGGIMERGRCFHERDARFLRCCEEDRRRGMCFA</sequence>
<dbReference type="Proteomes" id="UP000663860">
    <property type="component" value="Unassembled WGS sequence"/>
</dbReference>
<dbReference type="EMBL" id="CAJNOI010000328">
    <property type="protein sequence ID" value="CAF1244811.1"/>
    <property type="molecule type" value="Genomic_DNA"/>
</dbReference>
<gene>
    <name evidence="2" type="ORF">BJG266_LOCUS29253</name>
    <name evidence="4" type="ORF">IZO911_LOCUS37526</name>
    <name evidence="5" type="ORF">JYZ213_LOCUS37909</name>
    <name evidence="8" type="ORF">KXQ929_LOCUS46319</name>
    <name evidence="7" type="ORF">OKA104_LOCUS2619</name>
    <name evidence="6" type="ORF">QVE165_LOCUS45502</name>
    <name evidence="3" type="ORF">VCS650_LOCUS30785</name>
</gene>
<evidence type="ECO:0000313" key="5">
    <source>
        <dbReference type="EMBL" id="CAF1403512.1"/>
    </source>
</evidence>
<evidence type="ECO:0000313" key="9">
    <source>
        <dbReference type="Proteomes" id="UP000663832"/>
    </source>
</evidence>
<accession>A0A815DCR2</accession>
<evidence type="ECO:0000313" key="8">
    <source>
        <dbReference type="EMBL" id="CAF4315311.1"/>
    </source>
</evidence>
<name>A0A815DCR2_9BILA</name>
<dbReference type="EMBL" id="CAJNOE010000953">
    <property type="protein sequence ID" value="CAF1364844.1"/>
    <property type="molecule type" value="Genomic_DNA"/>
</dbReference>
<keyword evidence="9" id="KW-1185">Reference proteome</keyword>
<dbReference type="EMBL" id="CAJNOG010001057">
    <property type="protein sequence ID" value="CAF1403512.1"/>
    <property type="molecule type" value="Genomic_DNA"/>
</dbReference>
<organism evidence="3 10">
    <name type="scientific">Adineta steineri</name>
    <dbReference type="NCBI Taxonomy" id="433720"/>
    <lineage>
        <taxon>Eukaryota</taxon>
        <taxon>Metazoa</taxon>
        <taxon>Spiralia</taxon>
        <taxon>Gnathifera</taxon>
        <taxon>Rotifera</taxon>
        <taxon>Eurotatoria</taxon>
        <taxon>Bdelloidea</taxon>
        <taxon>Adinetida</taxon>
        <taxon>Adinetidae</taxon>
        <taxon>Adineta</taxon>
    </lineage>
</organism>
<evidence type="ECO:0000313" key="6">
    <source>
        <dbReference type="EMBL" id="CAF1530728.1"/>
    </source>
</evidence>
<protein>
    <submittedName>
        <fullName evidence="3">Uncharacterized protein</fullName>
    </submittedName>
</protein>
<dbReference type="OrthoDB" id="10073141at2759"/>
<dbReference type="Proteomes" id="UP000663881">
    <property type="component" value="Unassembled WGS sequence"/>
</dbReference>
<dbReference type="Proteomes" id="UP000663845">
    <property type="component" value="Unassembled WGS sequence"/>
</dbReference>
<dbReference type="Proteomes" id="UP000663868">
    <property type="component" value="Unassembled WGS sequence"/>
</dbReference>
<evidence type="ECO:0000313" key="4">
    <source>
        <dbReference type="EMBL" id="CAF1364844.1"/>
    </source>
</evidence>
<evidence type="ECO:0000313" key="10">
    <source>
        <dbReference type="Proteomes" id="UP000663891"/>
    </source>
</evidence>
<evidence type="ECO:0000313" key="7">
    <source>
        <dbReference type="EMBL" id="CAF3521519.1"/>
    </source>
</evidence>
<dbReference type="Proteomes" id="UP000663832">
    <property type="component" value="Unassembled WGS sequence"/>
</dbReference>
<feature type="signal peptide" evidence="1">
    <location>
        <begin position="1"/>
        <end position="27"/>
    </location>
</feature>
<comment type="caution">
    <text evidence="3">The sequence shown here is derived from an EMBL/GenBank/DDBJ whole genome shotgun (WGS) entry which is preliminary data.</text>
</comment>
<dbReference type="Proteomes" id="UP000663877">
    <property type="component" value="Unassembled WGS sequence"/>
</dbReference>
<dbReference type="EMBL" id="CAJNOM010000643">
    <property type="protein sequence ID" value="CAF1530728.1"/>
    <property type="molecule type" value="Genomic_DNA"/>
</dbReference>
<reference evidence="3" key="1">
    <citation type="submission" date="2021-02" db="EMBL/GenBank/DDBJ databases">
        <authorList>
            <person name="Nowell W R."/>
        </authorList>
    </citation>
    <scope>NUCLEOTIDE SEQUENCE</scope>
</reference>
<dbReference type="EMBL" id="CAJOBB010015300">
    <property type="protein sequence ID" value="CAF4315311.1"/>
    <property type="molecule type" value="Genomic_DNA"/>
</dbReference>
<dbReference type="Proteomes" id="UP000663891">
    <property type="component" value="Unassembled WGS sequence"/>
</dbReference>
<evidence type="ECO:0000313" key="3">
    <source>
        <dbReference type="EMBL" id="CAF1296170.1"/>
    </source>
</evidence>
<evidence type="ECO:0000313" key="2">
    <source>
        <dbReference type="EMBL" id="CAF1244811.1"/>
    </source>
</evidence>
<dbReference type="AlphaFoldDB" id="A0A815DCR2"/>